<organism evidence="3 4">
    <name type="scientific">Trebonia kvetii</name>
    <dbReference type="NCBI Taxonomy" id="2480626"/>
    <lineage>
        <taxon>Bacteria</taxon>
        <taxon>Bacillati</taxon>
        <taxon>Actinomycetota</taxon>
        <taxon>Actinomycetes</taxon>
        <taxon>Streptosporangiales</taxon>
        <taxon>Treboniaceae</taxon>
        <taxon>Trebonia</taxon>
    </lineage>
</organism>
<dbReference type="Proteomes" id="UP000460272">
    <property type="component" value="Unassembled WGS sequence"/>
</dbReference>
<evidence type="ECO:0000256" key="2">
    <source>
        <dbReference type="RuleBase" id="RU362080"/>
    </source>
</evidence>
<comment type="similarity">
    <text evidence="1 2">Belongs to the phD/YefM antitoxin family.</text>
</comment>
<dbReference type="Pfam" id="PF02604">
    <property type="entry name" value="PhdYeFM_antitox"/>
    <property type="match status" value="1"/>
</dbReference>
<evidence type="ECO:0000313" key="3">
    <source>
        <dbReference type="EMBL" id="TVY99025.1"/>
    </source>
</evidence>
<proteinExistence type="inferred from homology"/>
<sequence length="142" mass="15399">MIAVTATQAARSFANILDAVEHGETVVITRDGVPVGRLVPERRTSADLLKAALRDNPADVGFADDLERVHDDLRSTFGDEVHAWPGELSSTPASSSPLSAARSTWMAYSALTTPSSRQSPRWTFWLAWNAPTKRTARHGQSG</sequence>
<dbReference type="NCBIfam" id="TIGR01552">
    <property type="entry name" value="phd_fam"/>
    <property type="match status" value="1"/>
</dbReference>
<keyword evidence="4" id="KW-1185">Reference proteome</keyword>
<dbReference type="EMBL" id="RPFW01000014">
    <property type="protein sequence ID" value="TVY99025.1"/>
    <property type="molecule type" value="Genomic_DNA"/>
</dbReference>
<dbReference type="Gene3D" id="3.40.1620.10">
    <property type="entry name" value="YefM-like domain"/>
    <property type="match status" value="1"/>
</dbReference>
<reference evidence="3 4" key="1">
    <citation type="submission" date="2018-11" db="EMBL/GenBank/DDBJ databases">
        <title>Trebonia kvetii gen.nov., sp.nov., a novel acidophilic actinobacterium, and proposal of the new actinobacterial family Treboniaceae fam. nov.</title>
        <authorList>
            <person name="Rapoport D."/>
            <person name="Sagova-Mareckova M."/>
            <person name="Sedlacek I."/>
            <person name="Provaznik J."/>
            <person name="Kralova S."/>
            <person name="Pavlinic D."/>
            <person name="Benes V."/>
            <person name="Kopecky J."/>
        </authorList>
    </citation>
    <scope>NUCLEOTIDE SEQUENCE [LARGE SCALE GENOMIC DNA]</scope>
    <source>
        <strain evidence="3 4">15Tr583</strain>
    </source>
</reference>
<accession>A0A6P2BLU9</accession>
<dbReference type="SUPFAM" id="SSF143120">
    <property type="entry name" value="YefM-like"/>
    <property type="match status" value="1"/>
</dbReference>
<name>A0A6P2BLU9_9ACTN</name>
<gene>
    <name evidence="3" type="ORF">EAS64_42030</name>
</gene>
<dbReference type="AlphaFoldDB" id="A0A6P2BLU9"/>
<evidence type="ECO:0000313" key="4">
    <source>
        <dbReference type="Proteomes" id="UP000460272"/>
    </source>
</evidence>
<protein>
    <recommendedName>
        <fullName evidence="2">Antitoxin</fullName>
    </recommendedName>
</protein>
<comment type="function">
    <text evidence="2">Antitoxin component of a type II toxin-antitoxin (TA) system.</text>
</comment>
<evidence type="ECO:0000256" key="1">
    <source>
        <dbReference type="ARBA" id="ARBA00009981"/>
    </source>
</evidence>
<dbReference type="OrthoDB" id="557859at2"/>
<comment type="caution">
    <text evidence="3">The sequence shown here is derived from an EMBL/GenBank/DDBJ whole genome shotgun (WGS) entry which is preliminary data.</text>
</comment>
<dbReference type="InterPro" id="IPR006442">
    <property type="entry name" value="Antitoxin_Phd/YefM"/>
</dbReference>
<dbReference type="InterPro" id="IPR036165">
    <property type="entry name" value="YefM-like_sf"/>
</dbReference>